<name>A0A1A9V8Z6_GLOAU</name>
<organism evidence="2 3">
    <name type="scientific">Glossina austeni</name>
    <name type="common">Savannah tsetse fly</name>
    <dbReference type="NCBI Taxonomy" id="7395"/>
    <lineage>
        <taxon>Eukaryota</taxon>
        <taxon>Metazoa</taxon>
        <taxon>Ecdysozoa</taxon>
        <taxon>Arthropoda</taxon>
        <taxon>Hexapoda</taxon>
        <taxon>Insecta</taxon>
        <taxon>Pterygota</taxon>
        <taxon>Neoptera</taxon>
        <taxon>Endopterygota</taxon>
        <taxon>Diptera</taxon>
        <taxon>Brachycera</taxon>
        <taxon>Muscomorpha</taxon>
        <taxon>Hippoboscoidea</taxon>
        <taxon>Glossinidae</taxon>
        <taxon>Glossina</taxon>
    </lineage>
</organism>
<dbReference type="VEuPathDB" id="VectorBase:GAUT029709"/>
<protein>
    <submittedName>
        <fullName evidence="2">CHK domain-containing protein</fullName>
    </submittedName>
</protein>
<keyword evidence="3" id="KW-1185">Reference proteome</keyword>
<reference evidence="2" key="1">
    <citation type="submission" date="2020-05" db="UniProtKB">
        <authorList>
            <consortium name="EnsemblMetazoa"/>
        </authorList>
    </citation>
    <scope>IDENTIFICATION</scope>
    <source>
        <strain evidence="2">TTRI</strain>
    </source>
</reference>
<accession>A0A1A9V8Z6</accession>
<dbReference type="Pfam" id="PF02958">
    <property type="entry name" value="EcKL"/>
    <property type="match status" value="1"/>
</dbReference>
<dbReference type="Proteomes" id="UP000078200">
    <property type="component" value="Unassembled WGS sequence"/>
</dbReference>
<sequence length="400" mass="46653">MDPAIEKDIGMLVRAYYEEILNNYNADRNSVLKFKEFTLEPAKITENLWGCLHSKSSHYYYLIFECVLDENEYTQKFSDENSDQEAVETIKIKFFIKQEIRAEKAWCPRVYLCRRDILVLEDLREVGYIMYKNILAFPEAEILSILRGLAAMHCSSIAYERSNSEIGKSFAYCLKETLLDPESDWFKTGVNALYAVAKIHPKYTKPNELTFINLDLLNAMQSVPGMVNPSLKFRNVLCHRSVWVGNVFSPLSDADASAVFVDFKSTRYCPPIIDVLVVLFTNLNREERLKKVKFYLDFYYNEFVRNLEQNELCEDDAGISEKQFCESYEEFLLVGLVLRGLLFTLLKVPPQFVDDNYKTVDRSQKMLAYMTDNEEFRNLMFEVLEDIIDHAMPEFCSDDD</sequence>
<dbReference type="STRING" id="7395.A0A1A9V8Z6"/>
<dbReference type="PANTHER" id="PTHR11012">
    <property type="entry name" value="PROTEIN KINASE-LIKE DOMAIN-CONTAINING"/>
    <property type="match status" value="1"/>
</dbReference>
<dbReference type="InterPro" id="IPR015897">
    <property type="entry name" value="CHK_kinase-like"/>
</dbReference>
<dbReference type="SUPFAM" id="SSF56112">
    <property type="entry name" value="Protein kinase-like (PK-like)"/>
    <property type="match status" value="1"/>
</dbReference>
<evidence type="ECO:0000259" key="1">
    <source>
        <dbReference type="SMART" id="SM00587"/>
    </source>
</evidence>
<dbReference type="AlphaFoldDB" id="A0A1A9V8Z6"/>
<dbReference type="SMART" id="SM00587">
    <property type="entry name" value="CHK"/>
    <property type="match status" value="1"/>
</dbReference>
<dbReference type="InterPro" id="IPR011009">
    <property type="entry name" value="Kinase-like_dom_sf"/>
</dbReference>
<dbReference type="PANTHER" id="PTHR11012:SF59">
    <property type="entry name" value="CHK KINASE-LIKE DOMAIN-CONTAINING PROTEIN-RELATED"/>
    <property type="match status" value="1"/>
</dbReference>
<evidence type="ECO:0000313" key="2">
    <source>
        <dbReference type="EnsemblMetazoa" id="GAUT029709-PA"/>
    </source>
</evidence>
<evidence type="ECO:0000313" key="3">
    <source>
        <dbReference type="Proteomes" id="UP000078200"/>
    </source>
</evidence>
<proteinExistence type="predicted"/>
<dbReference type="EnsemblMetazoa" id="GAUT029709-RA">
    <property type="protein sequence ID" value="GAUT029709-PA"/>
    <property type="gene ID" value="GAUT029709"/>
</dbReference>
<feature type="domain" description="CHK kinase-like" evidence="1">
    <location>
        <begin position="118"/>
        <end position="309"/>
    </location>
</feature>
<dbReference type="InterPro" id="IPR004119">
    <property type="entry name" value="EcKL"/>
</dbReference>